<protein>
    <submittedName>
        <fullName evidence="2">Uncharacterized protein</fullName>
    </submittedName>
</protein>
<evidence type="ECO:0000313" key="2">
    <source>
        <dbReference type="EMBL" id="DAF47897.1"/>
    </source>
</evidence>
<keyword evidence="1" id="KW-0472">Membrane</keyword>
<sequence>MRNKTKTPPIKKGGSKKKKIFLWCAIIIVVFYAIIAIAPSEPQKKLTYTEEIAENWEVPEKEVKSIVSVAKELGIKKSKLHITHLDEDSCTIKYIDTDITFNIKDDTVSTVKKDETVFYENGSVTRMPRTVIMTPAEKEALYDWVNMAIAVHSDFNISELDKTSNFDWIKQDNSYAVKGYAYVDDKKLGFVITCDWTGNTDEAPTFKEIQWFPN</sequence>
<accession>A0A8S5SAA2</accession>
<proteinExistence type="predicted"/>
<name>A0A8S5SAA2_9CAUD</name>
<evidence type="ECO:0000256" key="1">
    <source>
        <dbReference type="SAM" id="Phobius"/>
    </source>
</evidence>
<feature type="transmembrane region" description="Helical" evidence="1">
    <location>
        <begin position="20"/>
        <end position="38"/>
    </location>
</feature>
<dbReference type="EMBL" id="BK032561">
    <property type="protein sequence ID" value="DAF47897.1"/>
    <property type="molecule type" value="Genomic_DNA"/>
</dbReference>
<keyword evidence="1" id="KW-1133">Transmembrane helix</keyword>
<reference evidence="2" key="1">
    <citation type="journal article" date="2021" name="Proc. Natl. Acad. Sci. U.S.A.">
        <title>A Catalog of Tens of Thousands of Viruses from Human Metagenomes Reveals Hidden Associations with Chronic Diseases.</title>
        <authorList>
            <person name="Tisza M.J."/>
            <person name="Buck C.B."/>
        </authorList>
    </citation>
    <scope>NUCLEOTIDE SEQUENCE</scope>
    <source>
        <strain evidence="2">Ct0D87</strain>
    </source>
</reference>
<keyword evidence="1" id="KW-0812">Transmembrane</keyword>
<organism evidence="2">
    <name type="scientific">Siphoviridae sp. ct0D87</name>
    <dbReference type="NCBI Taxonomy" id="2827760"/>
    <lineage>
        <taxon>Viruses</taxon>
        <taxon>Duplodnaviria</taxon>
        <taxon>Heunggongvirae</taxon>
        <taxon>Uroviricota</taxon>
        <taxon>Caudoviricetes</taxon>
    </lineage>
</organism>